<comment type="caution">
    <text evidence="3">The sequence shown here is derived from an EMBL/GenBank/DDBJ whole genome shotgun (WGS) entry which is preliminary data.</text>
</comment>
<dbReference type="EMBL" id="LAJX01000029">
    <property type="protein sequence ID" value="KJV07549.1"/>
    <property type="molecule type" value="Genomic_DNA"/>
</dbReference>
<feature type="domain" description="DNA primase/polymerase bifunctional N-terminal" evidence="2">
    <location>
        <begin position="8"/>
        <end position="145"/>
    </location>
</feature>
<dbReference type="Pfam" id="PF09250">
    <property type="entry name" value="Prim-Pol"/>
    <property type="match status" value="1"/>
</dbReference>
<reference evidence="4" key="1">
    <citation type="submission" date="2015-03" db="EMBL/GenBank/DDBJ databases">
        <title>Draft genome sequence of a novel methanotroph (Sn10-6) isolated from flooded ricefield rhizosphere in India.</title>
        <authorList>
            <person name="Pandit P.S."/>
            <person name="Pore S.D."/>
            <person name="Arora P."/>
            <person name="Kapse N.G."/>
            <person name="Dhakephalkar P.K."/>
            <person name="Rahalkar M.C."/>
        </authorList>
    </citation>
    <scope>NUCLEOTIDE SEQUENCE [LARGE SCALE GENOMIC DNA]</scope>
    <source>
        <strain evidence="4">Sn10-6</strain>
    </source>
</reference>
<proteinExistence type="predicted"/>
<organism evidence="3 4">
    <name type="scientific">Methylocucumis oryzae</name>
    <dbReference type="NCBI Taxonomy" id="1632867"/>
    <lineage>
        <taxon>Bacteria</taxon>
        <taxon>Pseudomonadati</taxon>
        <taxon>Pseudomonadota</taxon>
        <taxon>Gammaproteobacteria</taxon>
        <taxon>Methylococcales</taxon>
        <taxon>Methylococcaceae</taxon>
        <taxon>Methylocucumis</taxon>
    </lineage>
</organism>
<gene>
    <name evidence="3" type="ORF">VZ94_04165</name>
</gene>
<sequence>MEQQLTALCAAGLSLVPIPDNNGKPSKNPARKGWNQPRSNENPNGYSNNAADFISCEGFNFGLYHGASNTIALDLDNVEVARRVFEEVTDLQLLDWLESEQRAEVKSPKPNHGKLLFRLPQDFEGAGLRQLKHNSAVIFELRCGNCKM</sequence>
<feature type="compositionally biased region" description="Polar residues" evidence="1">
    <location>
        <begin position="36"/>
        <end position="47"/>
    </location>
</feature>
<dbReference type="InterPro" id="IPR015330">
    <property type="entry name" value="DNA_primase/pol_bifunc_N"/>
</dbReference>
<evidence type="ECO:0000256" key="1">
    <source>
        <dbReference type="SAM" id="MobiDB-lite"/>
    </source>
</evidence>
<dbReference type="Proteomes" id="UP000033684">
    <property type="component" value="Unassembled WGS sequence"/>
</dbReference>
<dbReference type="SUPFAM" id="SSF56747">
    <property type="entry name" value="Prim-pol domain"/>
    <property type="match status" value="1"/>
</dbReference>
<evidence type="ECO:0000313" key="4">
    <source>
        <dbReference type="Proteomes" id="UP000033684"/>
    </source>
</evidence>
<protein>
    <recommendedName>
        <fullName evidence="2">DNA primase/polymerase bifunctional N-terminal domain-containing protein</fullName>
    </recommendedName>
</protein>
<dbReference type="OrthoDB" id="5565483at2"/>
<feature type="region of interest" description="Disordered" evidence="1">
    <location>
        <begin position="18"/>
        <end position="47"/>
    </location>
</feature>
<dbReference type="RefSeq" id="WP_045778267.1">
    <property type="nucleotide sequence ID" value="NZ_LAJX01000029.1"/>
</dbReference>
<evidence type="ECO:0000313" key="3">
    <source>
        <dbReference type="EMBL" id="KJV07549.1"/>
    </source>
</evidence>
<accession>A0A0F3IPP4</accession>
<evidence type="ECO:0000259" key="2">
    <source>
        <dbReference type="Pfam" id="PF09250"/>
    </source>
</evidence>
<reference evidence="3 4" key="2">
    <citation type="journal article" date="2016" name="Microb. Ecol.">
        <title>Genome Characteristics of a Novel Type I Methanotroph (Sn10-6) Isolated from a Flooded Indian Rice Field.</title>
        <authorList>
            <person name="Rahalkar M.C."/>
            <person name="Pandit P.S."/>
            <person name="Dhakephalkar P.K."/>
            <person name="Pore S."/>
            <person name="Arora P."/>
            <person name="Kapse N."/>
        </authorList>
    </citation>
    <scope>NUCLEOTIDE SEQUENCE [LARGE SCALE GENOMIC DNA]</scope>
    <source>
        <strain evidence="3 4">Sn10-6</strain>
    </source>
</reference>
<dbReference type="PATRIC" id="fig|1632867.3.peg.3557"/>
<name>A0A0F3IPP4_9GAMM</name>
<dbReference type="AlphaFoldDB" id="A0A0F3IPP4"/>
<keyword evidence="4" id="KW-1185">Reference proteome</keyword>